<dbReference type="GO" id="GO:0016853">
    <property type="term" value="F:isomerase activity"/>
    <property type="evidence" value="ECO:0007669"/>
    <property type="project" value="UniProtKB-ARBA"/>
</dbReference>
<comment type="similarity">
    <text evidence="1">Belongs to the FAH family.</text>
</comment>
<name>A0A7X1B3T7_9BACT</name>
<reference evidence="4 5" key="1">
    <citation type="submission" date="2020-07" db="EMBL/GenBank/DDBJ databases">
        <authorList>
            <person name="Feng X."/>
        </authorList>
    </citation>
    <scope>NUCLEOTIDE SEQUENCE [LARGE SCALE GENOMIC DNA]</scope>
    <source>
        <strain evidence="4 5">JCM14086</strain>
    </source>
</reference>
<dbReference type="RefSeq" id="WP_185694622.1">
    <property type="nucleotide sequence ID" value="NZ_JACHVA010000138.1"/>
</dbReference>
<evidence type="ECO:0000256" key="2">
    <source>
        <dbReference type="ARBA" id="ARBA00022723"/>
    </source>
</evidence>
<evidence type="ECO:0000256" key="1">
    <source>
        <dbReference type="ARBA" id="ARBA00010211"/>
    </source>
</evidence>
<dbReference type="Gene3D" id="3.90.850.10">
    <property type="entry name" value="Fumarylacetoacetase-like, C-terminal domain"/>
    <property type="match status" value="1"/>
</dbReference>
<dbReference type="SUPFAM" id="SSF56529">
    <property type="entry name" value="FAH"/>
    <property type="match status" value="1"/>
</dbReference>
<keyword evidence="2" id="KW-0479">Metal-binding</keyword>
<dbReference type="GO" id="GO:0046872">
    <property type="term" value="F:metal ion binding"/>
    <property type="evidence" value="ECO:0007669"/>
    <property type="project" value="UniProtKB-KW"/>
</dbReference>
<evidence type="ECO:0000259" key="3">
    <source>
        <dbReference type="Pfam" id="PF01557"/>
    </source>
</evidence>
<dbReference type="Pfam" id="PF01557">
    <property type="entry name" value="FAA_hydrolase"/>
    <property type="match status" value="1"/>
</dbReference>
<protein>
    <submittedName>
        <fullName evidence="4">Fumarylacetoacetate hydrolase family protein</fullName>
    </submittedName>
</protein>
<dbReference type="InterPro" id="IPR011234">
    <property type="entry name" value="Fumarylacetoacetase-like_C"/>
</dbReference>
<dbReference type="Proteomes" id="UP000525652">
    <property type="component" value="Unassembled WGS sequence"/>
</dbReference>
<dbReference type="AlphaFoldDB" id="A0A7X1B3T7"/>
<organism evidence="4 5">
    <name type="scientific">Puniceicoccus vermicola</name>
    <dbReference type="NCBI Taxonomy" id="388746"/>
    <lineage>
        <taxon>Bacteria</taxon>
        <taxon>Pseudomonadati</taxon>
        <taxon>Verrucomicrobiota</taxon>
        <taxon>Opitutia</taxon>
        <taxon>Puniceicoccales</taxon>
        <taxon>Puniceicoccaceae</taxon>
        <taxon>Puniceicoccus</taxon>
    </lineage>
</organism>
<dbReference type="GO" id="GO:0018773">
    <property type="term" value="F:acetylpyruvate hydrolase activity"/>
    <property type="evidence" value="ECO:0007669"/>
    <property type="project" value="TreeGrafter"/>
</dbReference>
<dbReference type="PANTHER" id="PTHR11820">
    <property type="entry name" value="ACYLPYRUVASE"/>
    <property type="match status" value="1"/>
</dbReference>
<accession>A0A7X1B3T7</accession>
<dbReference type="InterPro" id="IPR036663">
    <property type="entry name" value="Fumarylacetoacetase_C_sf"/>
</dbReference>
<evidence type="ECO:0000313" key="4">
    <source>
        <dbReference type="EMBL" id="MBC2604003.1"/>
    </source>
</evidence>
<keyword evidence="5" id="KW-1185">Reference proteome</keyword>
<dbReference type="EMBL" id="JACHVA010000138">
    <property type="protein sequence ID" value="MBC2604003.1"/>
    <property type="molecule type" value="Genomic_DNA"/>
</dbReference>
<dbReference type="FunFam" id="3.90.850.10:FF:000002">
    <property type="entry name" value="2-hydroxyhepta-2,4-diene-1,7-dioate isomerase"/>
    <property type="match status" value="1"/>
</dbReference>
<dbReference type="GO" id="GO:0019752">
    <property type="term" value="P:carboxylic acid metabolic process"/>
    <property type="evidence" value="ECO:0007669"/>
    <property type="project" value="UniProtKB-ARBA"/>
</dbReference>
<dbReference type="PANTHER" id="PTHR11820:SF7">
    <property type="entry name" value="ACYLPYRUVASE FAHD1, MITOCHONDRIAL"/>
    <property type="match status" value="1"/>
</dbReference>
<keyword evidence="4" id="KW-0378">Hydrolase</keyword>
<sequence length="264" mass="28431">MRIARILTVGGPTYAVQHAGGGFSRLEGDLFGDLHDTGEAIEGSLLTPLVPPTIYCIGLNYRAHAEETGKKVPEFPVVFMKSPTALQHPEKPIILPDESVTQTVDYEAELTVIIGKDCKNVSREKALEVVFGYTCSNDVSARNWQTPRGGGQFCRAKTFDTFCPLGPVIVTADEIRDPGQLRLSTTLNGKTMQDSKTEDLIFDVPALIEFLSKDTTLAAGTIILTGTPQGVGVARDPAVYLKDGDVVEISIEGIGSLRNPVQAN</sequence>
<evidence type="ECO:0000313" key="5">
    <source>
        <dbReference type="Proteomes" id="UP000525652"/>
    </source>
</evidence>
<comment type="caution">
    <text evidence="4">The sequence shown here is derived from an EMBL/GenBank/DDBJ whole genome shotgun (WGS) entry which is preliminary data.</text>
</comment>
<gene>
    <name evidence="4" type="ORF">H5P30_19655</name>
</gene>
<feature type="domain" description="Fumarylacetoacetase-like C-terminal" evidence="3">
    <location>
        <begin position="53"/>
        <end position="262"/>
    </location>
</feature>
<proteinExistence type="inferred from homology"/>